<feature type="chain" id="PRO_5046407314" evidence="1">
    <location>
        <begin position="24"/>
        <end position="148"/>
    </location>
</feature>
<dbReference type="SUPFAM" id="SSF74653">
    <property type="entry name" value="TolA/TonB C-terminal domain"/>
    <property type="match status" value="1"/>
</dbReference>
<protein>
    <submittedName>
        <fullName evidence="3">Energy transducer TonB</fullName>
    </submittedName>
</protein>
<evidence type="ECO:0000256" key="1">
    <source>
        <dbReference type="SAM" id="SignalP"/>
    </source>
</evidence>
<dbReference type="Pfam" id="PF03544">
    <property type="entry name" value="TonB_C"/>
    <property type="match status" value="1"/>
</dbReference>
<keyword evidence="4" id="KW-1185">Reference proteome</keyword>
<feature type="signal peptide" evidence="1">
    <location>
        <begin position="1"/>
        <end position="23"/>
    </location>
</feature>
<reference evidence="3" key="1">
    <citation type="submission" date="2022-04" db="EMBL/GenBank/DDBJ databases">
        <title>Evolutionary, genomic, and biogeographic characterization of Chryseobacterium nepalense represented by a plastic-degrading bacterium AC3.</title>
        <authorList>
            <person name="Yin Z."/>
            <person name="Liu X."/>
            <person name="Wang D."/>
            <person name="Xie Z."/>
        </authorList>
    </citation>
    <scope>NUCLEOTIDE SEQUENCE</scope>
    <source>
        <strain evidence="3">AC3</strain>
    </source>
</reference>
<dbReference type="InterPro" id="IPR037682">
    <property type="entry name" value="TonB_C"/>
</dbReference>
<keyword evidence="1" id="KW-0732">Signal</keyword>
<organism evidence="3 4">
    <name type="scientific">Chryseobacterium nepalense</name>
    <dbReference type="NCBI Taxonomy" id="1854498"/>
    <lineage>
        <taxon>Bacteria</taxon>
        <taxon>Pseudomonadati</taxon>
        <taxon>Bacteroidota</taxon>
        <taxon>Flavobacteriia</taxon>
        <taxon>Flavobacteriales</taxon>
        <taxon>Weeksellaceae</taxon>
        <taxon>Chryseobacterium group</taxon>
        <taxon>Chryseobacterium</taxon>
    </lineage>
</organism>
<name>A0ABY4K175_9FLAO</name>
<accession>A0ABY4K175</accession>
<proteinExistence type="predicted"/>
<dbReference type="EMBL" id="CP096203">
    <property type="protein sequence ID" value="UPQ74544.1"/>
    <property type="molecule type" value="Genomic_DNA"/>
</dbReference>
<evidence type="ECO:0000313" key="3">
    <source>
        <dbReference type="EMBL" id="UPQ74544.1"/>
    </source>
</evidence>
<sequence>MKRLLICLSVLFYHVYFSQVASGGEPTTSFSIPEEIAKKFNYEKRNNENNSVIAPEFPGGINEFRKEFANNFDTSALEKIKGQVSTIVYFSIETDGTISQILAQGDNADFNEEAEKTVRSLKKSWVPAKKDDVPVRYIFQLPIKMQFE</sequence>
<dbReference type="Proteomes" id="UP000830552">
    <property type="component" value="Chromosome"/>
</dbReference>
<dbReference type="Gene3D" id="3.30.1150.10">
    <property type="match status" value="1"/>
</dbReference>
<dbReference type="RefSeq" id="WP_248389145.1">
    <property type="nucleotide sequence ID" value="NZ_CP096203.1"/>
</dbReference>
<evidence type="ECO:0000313" key="4">
    <source>
        <dbReference type="Proteomes" id="UP000830552"/>
    </source>
</evidence>
<evidence type="ECO:0000259" key="2">
    <source>
        <dbReference type="Pfam" id="PF03544"/>
    </source>
</evidence>
<gene>
    <name evidence="3" type="ORF">M0D58_10815</name>
</gene>
<feature type="domain" description="TonB C-terminal" evidence="2">
    <location>
        <begin position="85"/>
        <end position="144"/>
    </location>
</feature>